<feature type="transmembrane region" description="Helical" evidence="6">
    <location>
        <begin position="157"/>
        <end position="173"/>
    </location>
</feature>
<keyword evidence="3 6" id="KW-0812">Transmembrane</keyword>
<accession>A0A1F7V8L9</accession>
<evidence type="ECO:0000256" key="4">
    <source>
        <dbReference type="ARBA" id="ARBA00022989"/>
    </source>
</evidence>
<sequence>MPNIPQHMTLEKYFFLFVSAIVLYLFWKVLQPFILVLILAGVATVILSPLDRRLKHVMKRPRLRAALLSIATFFLVFIPILSILFLMATQASDLVKISINDTSWLNELKQTASPIIQALPSPIQKELALLDVSKLGKSVAVWAFENIGNVFSSSTKLILNTFIFFLCLYYLLVNRDHLYKEMLLLSPLDDAQDEKLLRRIVNTIRGVVFGVLLVAFIQGCVAGIGMTIFGVPGSLIWGALAGVAGLIPLLGTAIILIPAVLFLFFTGSTTGAVGLLIWSVVFVSTIDNLIGPFLIGGRAHLHSFMVLISVLGGLAAFGSVGAIAGPSILAALLGLMELYKSGILTTGRLK</sequence>
<dbReference type="Pfam" id="PF01594">
    <property type="entry name" value="AI-2E_transport"/>
    <property type="match status" value="1"/>
</dbReference>
<feature type="transmembrane region" description="Helical" evidence="6">
    <location>
        <begin position="272"/>
        <end position="295"/>
    </location>
</feature>
<keyword evidence="4 6" id="KW-1133">Transmembrane helix</keyword>
<dbReference type="EMBL" id="MGEQ01000004">
    <property type="protein sequence ID" value="OGL86863.1"/>
    <property type="molecule type" value="Genomic_DNA"/>
</dbReference>
<gene>
    <name evidence="7" type="ORF">A3I41_01125</name>
</gene>
<evidence type="ECO:0008006" key="9">
    <source>
        <dbReference type="Google" id="ProtNLM"/>
    </source>
</evidence>
<dbReference type="PANTHER" id="PTHR21716:SF4">
    <property type="entry name" value="TRANSMEMBRANE PROTEIN 245"/>
    <property type="match status" value="1"/>
</dbReference>
<comment type="caution">
    <text evidence="7">The sequence shown here is derived from an EMBL/GenBank/DDBJ whole genome shotgun (WGS) entry which is preliminary data.</text>
</comment>
<dbReference type="GO" id="GO:0016020">
    <property type="term" value="C:membrane"/>
    <property type="evidence" value="ECO:0007669"/>
    <property type="project" value="UniProtKB-SubCell"/>
</dbReference>
<evidence type="ECO:0000256" key="2">
    <source>
        <dbReference type="ARBA" id="ARBA00009773"/>
    </source>
</evidence>
<feature type="transmembrane region" description="Helical" evidence="6">
    <location>
        <begin position="307"/>
        <end position="335"/>
    </location>
</feature>
<protein>
    <recommendedName>
        <fullName evidence="9">AI-2E family transporter</fullName>
    </recommendedName>
</protein>
<dbReference type="InterPro" id="IPR002549">
    <property type="entry name" value="AI-2E-like"/>
</dbReference>
<evidence type="ECO:0000313" key="7">
    <source>
        <dbReference type="EMBL" id="OGL86863.1"/>
    </source>
</evidence>
<feature type="transmembrane region" description="Helical" evidence="6">
    <location>
        <begin position="63"/>
        <end position="88"/>
    </location>
</feature>
<comment type="subcellular location">
    <subcellularLocation>
        <location evidence="1">Membrane</location>
        <topology evidence="1">Multi-pass membrane protein</topology>
    </subcellularLocation>
</comment>
<feature type="transmembrane region" description="Helical" evidence="6">
    <location>
        <begin position="12"/>
        <end position="27"/>
    </location>
</feature>
<feature type="transmembrane region" description="Helical" evidence="6">
    <location>
        <begin position="207"/>
        <end position="229"/>
    </location>
</feature>
<dbReference type="PANTHER" id="PTHR21716">
    <property type="entry name" value="TRANSMEMBRANE PROTEIN"/>
    <property type="match status" value="1"/>
</dbReference>
<keyword evidence="5 6" id="KW-0472">Membrane</keyword>
<reference evidence="7 8" key="1">
    <citation type="journal article" date="2016" name="Nat. Commun.">
        <title>Thousands of microbial genomes shed light on interconnected biogeochemical processes in an aquifer system.</title>
        <authorList>
            <person name="Anantharaman K."/>
            <person name="Brown C.T."/>
            <person name="Hug L.A."/>
            <person name="Sharon I."/>
            <person name="Castelle C.J."/>
            <person name="Probst A.J."/>
            <person name="Thomas B.C."/>
            <person name="Singh A."/>
            <person name="Wilkins M.J."/>
            <person name="Karaoz U."/>
            <person name="Brodie E.L."/>
            <person name="Williams K.H."/>
            <person name="Hubbard S.S."/>
            <person name="Banfield J.F."/>
        </authorList>
    </citation>
    <scope>NUCLEOTIDE SEQUENCE [LARGE SCALE GENOMIC DNA]</scope>
</reference>
<evidence type="ECO:0000256" key="6">
    <source>
        <dbReference type="SAM" id="Phobius"/>
    </source>
</evidence>
<dbReference type="AlphaFoldDB" id="A0A1F7V8L9"/>
<dbReference type="Proteomes" id="UP000176593">
    <property type="component" value="Unassembled WGS sequence"/>
</dbReference>
<proteinExistence type="inferred from homology"/>
<comment type="similarity">
    <text evidence="2">Belongs to the autoinducer-2 exporter (AI-2E) (TC 2.A.86) family.</text>
</comment>
<evidence type="ECO:0000313" key="8">
    <source>
        <dbReference type="Proteomes" id="UP000176593"/>
    </source>
</evidence>
<name>A0A1F7V8L9_9BACT</name>
<evidence type="ECO:0000256" key="1">
    <source>
        <dbReference type="ARBA" id="ARBA00004141"/>
    </source>
</evidence>
<evidence type="ECO:0000256" key="3">
    <source>
        <dbReference type="ARBA" id="ARBA00022692"/>
    </source>
</evidence>
<evidence type="ECO:0000256" key="5">
    <source>
        <dbReference type="ARBA" id="ARBA00023136"/>
    </source>
</evidence>
<feature type="transmembrane region" description="Helical" evidence="6">
    <location>
        <begin position="235"/>
        <end position="265"/>
    </location>
</feature>
<organism evidence="7 8">
    <name type="scientific">Candidatus Uhrbacteria bacterium RIFCSPLOWO2_02_FULL_48_18</name>
    <dbReference type="NCBI Taxonomy" id="1802408"/>
    <lineage>
        <taxon>Bacteria</taxon>
        <taxon>Candidatus Uhriibacteriota</taxon>
    </lineage>
</organism>
<feature type="transmembrane region" description="Helical" evidence="6">
    <location>
        <begin position="33"/>
        <end position="51"/>
    </location>
</feature>